<dbReference type="GO" id="GO:0016192">
    <property type="term" value="P:vesicle-mediated transport"/>
    <property type="evidence" value="ECO:0007669"/>
    <property type="project" value="InterPro"/>
</dbReference>
<proteinExistence type="predicted"/>
<dbReference type="InterPro" id="IPR003123">
    <property type="entry name" value="VPS9"/>
</dbReference>
<dbReference type="GO" id="GO:0005829">
    <property type="term" value="C:cytosol"/>
    <property type="evidence" value="ECO:0007669"/>
    <property type="project" value="TreeGrafter"/>
</dbReference>
<dbReference type="AlphaFoldDB" id="A0A7S3JTQ5"/>
<name>A0A7S3JTQ5_9STRA</name>
<dbReference type="SUPFAM" id="SSF109993">
    <property type="entry name" value="VPS9 domain"/>
    <property type="match status" value="1"/>
</dbReference>
<protein>
    <recommendedName>
        <fullName evidence="1">VPS9 domain-containing protein</fullName>
    </recommendedName>
</protein>
<dbReference type="InterPro" id="IPR045046">
    <property type="entry name" value="Vps9-like"/>
</dbReference>
<organism evidence="2">
    <name type="scientific">Aureoumbra lagunensis</name>
    <dbReference type="NCBI Taxonomy" id="44058"/>
    <lineage>
        <taxon>Eukaryota</taxon>
        <taxon>Sar</taxon>
        <taxon>Stramenopiles</taxon>
        <taxon>Ochrophyta</taxon>
        <taxon>Pelagophyceae</taxon>
        <taxon>Pelagomonadales</taxon>
        <taxon>Aureoumbra</taxon>
    </lineage>
</organism>
<evidence type="ECO:0000313" key="2">
    <source>
        <dbReference type="EMBL" id="CAE0362500.1"/>
    </source>
</evidence>
<dbReference type="PROSITE" id="PS51205">
    <property type="entry name" value="VPS9"/>
    <property type="match status" value="1"/>
</dbReference>
<dbReference type="Gene3D" id="1.20.1050.80">
    <property type="entry name" value="VPS9 domain"/>
    <property type="match status" value="1"/>
</dbReference>
<feature type="domain" description="VPS9" evidence="1">
    <location>
        <begin position="276"/>
        <end position="413"/>
    </location>
</feature>
<sequence length="538" mass="60529">MIEESKQDSEMDDTKKLVRRQELLARARRARNEWLEACRLRKCMVPRREESTSPQWWRRACEIEVIAESSEGTFDSAGRMTQFLSDLVDEEPGYPLVPLAGDEAWTQAVEAKVAAKCASVLEAVDGLDADDLKAETQVDILIEDLKQPERADLVRSIQHFVDAELTRNDDDDDDDDEINGKADDAEAKKHELLLRRKVAADLLFASSDVEDEENIIEEDEPKSFTSALNDPIAGRIRTRVEAFAKRVAGTLKNTSHTTVQTLLYRRLARKLWIQDKKNDTRLYARFEALEEVLDFTHLGARQPEDLSTFDQGVVWLGRLKNADRGASPAPLDFVRCLAVTARRFTKAANKGDAEDLLPSFVIGIIRAKPPQPASIAAYLQRYVETTSGAQGYVVTNLLGALDFLSNLDTNMLDHIDPIELRRRLDLADAKAKQTLKERTSVTLVSLTPEDKKNQLENKHPVGRREVSAREVRALRLARQAEFAVHASTFARYTNNKNSSYIHSPASSLLSDYHALLAQVDALSPPPKPKIKEIVDNYD</sequence>
<gene>
    <name evidence="2" type="ORF">ALAG00032_LOCUS3241</name>
</gene>
<dbReference type="PANTHER" id="PTHR23101">
    <property type="entry name" value="RAB GDP/GTP EXCHANGE FACTOR"/>
    <property type="match status" value="1"/>
</dbReference>
<dbReference type="EMBL" id="HBIJ01004587">
    <property type="protein sequence ID" value="CAE0362500.1"/>
    <property type="molecule type" value="Transcribed_RNA"/>
</dbReference>
<accession>A0A7S3JTQ5</accession>
<dbReference type="GO" id="GO:0030139">
    <property type="term" value="C:endocytic vesicle"/>
    <property type="evidence" value="ECO:0007669"/>
    <property type="project" value="TreeGrafter"/>
</dbReference>
<dbReference type="PANTHER" id="PTHR23101:SF25">
    <property type="entry name" value="GTPASE-ACTIVATING PROTEIN AND VPS9 DOMAIN-CONTAINING PROTEIN 1"/>
    <property type="match status" value="1"/>
</dbReference>
<evidence type="ECO:0000259" key="1">
    <source>
        <dbReference type="PROSITE" id="PS51205"/>
    </source>
</evidence>
<dbReference type="InterPro" id="IPR037191">
    <property type="entry name" value="VPS9_dom_sf"/>
</dbReference>
<dbReference type="GO" id="GO:0031267">
    <property type="term" value="F:small GTPase binding"/>
    <property type="evidence" value="ECO:0007669"/>
    <property type="project" value="TreeGrafter"/>
</dbReference>
<reference evidence="2" key="1">
    <citation type="submission" date="2021-01" db="EMBL/GenBank/DDBJ databases">
        <authorList>
            <person name="Corre E."/>
            <person name="Pelletier E."/>
            <person name="Niang G."/>
            <person name="Scheremetjew M."/>
            <person name="Finn R."/>
            <person name="Kale V."/>
            <person name="Holt S."/>
            <person name="Cochrane G."/>
            <person name="Meng A."/>
            <person name="Brown T."/>
            <person name="Cohen L."/>
        </authorList>
    </citation>
    <scope>NUCLEOTIDE SEQUENCE</scope>
    <source>
        <strain evidence="2">CCMP1510</strain>
    </source>
</reference>
<dbReference type="GO" id="GO:0005085">
    <property type="term" value="F:guanyl-nucleotide exchange factor activity"/>
    <property type="evidence" value="ECO:0007669"/>
    <property type="project" value="InterPro"/>
</dbReference>
<dbReference type="Pfam" id="PF02204">
    <property type="entry name" value="VPS9"/>
    <property type="match status" value="1"/>
</dbReference>